<dbReference type="PANTHER" id="PTHR43346">
    <property type="entry name" value="LIGAND BINDING DOMAIN PROTEIN, PUTATIVE (AFU_ORTHOLOGUE AFUA_6G14370)-RELATED"/>
    <property type="match status" value="1"/>
</dbReference>
<comment type="caution">
    <text evidence="2">The sequence shown here is derived from an EMBL/GenBank/DDBJ whole genome shotgun (WGS) entry which is preliminary data.</text>
</comment>
<dbReference type="EMBL" id="MFJV01000001">
    <property type="protein sequence ID" value="OGG23973.1"/>
    <property type="molecule type" value="Genomic_DNA"/>
</dbReference>
<evidence type="ECO:0000313" key="3">
    <source>
        <dbReference type="Proteomes" id="UP000178759"/>
    </source>
</evidence>
<dbReference type="STRING" id="1798392.A3A79_02110"/>
<sequence>MTGYVGNIEELTTQNTYFRQVLFTASHMQLVLMTLQPGEEIGMEVHPDNDQFFRFEEGVGKVIIAGEEHMVKDGDVAIVPAGTQHNVINTSGTLPLKLYTIYAPAHHPDGTIHKTKAVALLHDER</sequence>
<evidence type="ECO:0000259" key="1">
    <source>
        <dbReference type="Pfam" id="PF07883"/>
    </source>
</evidence>
<dbReference type="SUPFAM" id="SSF51182">
    <property type="entry name" value="RmlC-like cupins"/>
    <property type="match status" value="1"/>
</dbReference>
<feature type="domain" description="Cupin type-2" evidence="1">
    <location>
        <begin position="32"/>
        <end position="102"/>
    </location>
</feature>
<accession>A0A1F6AHW9</accession>
<proteinExistence type="predicted"/>
<dbReference type="InterPro" id="IPR052538">
    <property type="entry name" value="Flavonoid_dioxygenase-like"/>
</dbReference>
<organism evidence="2 3">
    <name type="scientific">Candidatus Gottesmanbacteria bacterium RIFCSPLOWO2_01_FULL_43_11b</name>
    <dbReference type="NCBI Taxonomy" id="1798392"/>
    <lineage>
        <taxon>Bacteria</taxon>
        <taxon>Candidatus Gottesmaniibacteriota</taxon>
    </lineage>
</organism>
<reference evidence="2 3" key="1">
    <citation type="journal article" date="2016" name="Nat. Commun.">
        <title>Thousands of microbial genomes shed light on interconnected biogeochemical processes in an aquifer system.</title>
        <authorList>
            <person name="Anantharaman K."/>
            <person name="Brown C.T."/>
            <person name="Hug L.A."/>
            <person name="Sharon I."/>
            <person name="Castelle C.J."/>
            <person name="Probst A.J."/>
            <person name="Thomas B.C."/>
            <person name="Singh A."/>
            <person name="Wilkins M.J."/>
            <person name="Karaoz U."/>
            <person name="Brodie E.L."/>
            <person name="Williams K.H."/>
            <person name="Hubbard S.S."/>
            <person name="Banfield J.F."/>
        </authorList>
    </citation>
    <scope>NUCLEOTIDE SEQUENCE [LARGE SCALE GENOMIC DNA]</scope>
</reference>
<dbReference type="Proteomes" id="UP000178759">
    <property type="component" value="Unassembled WGS sequence"/>
</dbReference>
<dbReference type="PANTHER" id="PTHR43346:SF1">
    <property type="entry name" value="QUERCETIN 2,3-DIOXYGENASE-RELATED"/>
    <property type="match status" value="1"/>
</dbReference>
<dbReference type="InterPro" id="IPR011051">
    <property type="entry name" value="RmlC_Cupin_sf"/>
</dbReference>
<name>A0A1F6AHW9_9BACT</name>
<dbReference type="Gene3D" id="2.60.120.10">
    <property type="entry name" value="Jelly Rolls"/>
    <property type="match status" value="1"/>
</dbReference>
<gene>
    <name evidence="2" type="ORF">A3A79_02110</name>
</gene>
<dbReference type="Pfam" id="PF07883">
    <property type="entry name" value="Cupin_2"/>
    <property type="match status" value="1"/>
</dbReference>
<protein>
    <submittedName>
        <fullName evidence="2">Cupin</fullName>
    </submittedName>
</protein>
<dbReference type="InterPro" id="IPR014710">
    <property type="entry name" value="RmlC-like_jellyroll"/>
</dbReference>
<dbReference type="InterPro" id="IPR013096">
    <property type="entry name" value="Cupin_2"/>
</dbReference>
<evidence type="ECO:0000313" key="2">
    <source>
        <dbReference type="EMBL" id="OGG23973.1"/>
    </source>
</evidence>
<dbReference type="AlphaFoldDB" id="A0A1F6AHW9"/>
<dbReference type="CDD" id="cd02223">
    <property type="entry name" value="cupin_Bh2720-like"/>
    <property type="match status" value="1"/>
</dbReference>